<evidence type="ECO:0000313" key="3">
    <source>
        <dbReference type="Proteomes" id="UP000642920"/>
    </source>
</evidence>
<protein>
    <recommendedName>
        <fullName evidence="4">Translation initiation factor IF-2</fullName>
    </recommendedName>
</protein>
<name>A0A937ALB6_9BACT</name>
<accession>A0A937ALB6</accession>
<evidence type="ECO:0000313" key="2">
    <source>
        <dbReference type="EMBL" id="MBL0765658.1"/>
    </source>
</evidence>
<proteinExistence type="predicted"/>
<dbReference type="AlphaFoldDB" id="A0A937ALB6"/>
<feature type="compositionally biased region" description="Basic and acidic residues" evidence="1">
    <location>
        <begin position="243"/>
        <end position="274"/>
    </location>
</feature>
<feature type="compositionally biased region" description="Basic residues" evidence="1">
    <location>
        <begin position="221"/>
        <end position="235"/>
    </location>
</feature>
<dbReference type="Proteomes" id="UP000642920">
    <property type="component" value="Unassembled WGS sequence"/>
</dbReference>
<feature type="region of interest" description="Disordered" evidence="1">
    <location>
        <begin position="81"/>
        <end position="313"/>
    </location>
</feature>
<feature type="compositionally biased region" description="Basic residues" evidence="1">
    <location>
        <begin position="282"/>
        <end position="291"/>
    </location>
</feature>
<dbReference type="RefSeq" id="WP_201920722.1">
    <property type="nucleotide sequence ID" value="NZ_JAERQG010000002.1"/>
</dbReference>
<gene>
    <name evidence="2" type="ORF">JKP34_10375</name>
</gene>
<evidence type="ECO:0008006" key="4">
    <source>
        <dbReference type="Google" id="ProtNLM"/>
    </source>
</evidence>
<comment type="caution">
    <text evidence="2">The sequence shown here is derived from an EMBL/GenBank/DDBJ whole genome shotgun (WGS) entry which is preliminary data.</text>
</comment>
<evidence type="ECO:0000256" key="1">
    <source>
        <dbReference type="SAM" id="MobiDB-lite"/>
    </source>
</evidence>
<reference evidence="2" key="1">
    <citation type="submission" date="2021-01" db="EMBL/GenBank/DDBJ databases">
        <title>Marivirga sp. nov., isolated from intertidal surface sediments.</title>
        <authorList>
            <person name="Zhang M."/>
        </authorList>
    </citation>
    <scope>NUCLEOTIDE SEQUENCE</scope>
    <source>
        <strain evidence="2">SM1354</strain>
    </source>
</reference>
<feature type="compositionally biased region" description="Basic and acidic residues" evidence="1">
    <location>
        <begin position="195"/>
        <end position="217"/>
    </location>
</feature>
<keyword evidence="3" id="KW-1185">Reference proteome</keyword>
<sequence>MRLAQAARKLTITTDEIVSFFKKREIEIIKDSNTKLEEDHIELLFNYYGVPIKEEKTITSEPEIDTVKEDQIVAAEAKLEDEVADKVEDEPNEVADQTEAKPETSDEMPSSDIVEETNSHKAEEEEQENIKELTTPQHIEEVKPSSKYKTVTDLLEEQEAKESSDELDEDNEEEEVVIKAPKVTLQGLNVVGKIDLPEPKPKEAKEEKAEETSEKKQSRSNSRKPYKKHQKKGRRKELSPQQIREKEKKKAEQKRIAEEKARKKQREAYYKENVLKPQQQLQKKKKPKKKQQTTTLAYEGKTETKPTPKTALGKFWRWLNT</sequence>
<organism evidence="2 3">
    <name type="scientific">Marivirga atlantica</name>
    <dbReference type="NCBI Taxonomy" id="1548457"/>
    <lineage>
        <taxon>Bacteria</taxon>
        <taxon>Pseudomonadati</taxon>
        <taxon>Bacteroidota</taxon>
        <taxon>Cytophagia</taxon>
        <taxon>Cytophagales</taxon>
        <taxon>Marivirgaceae</taxon>
        <taxon>Marivirga</taxon>
    </lineage>
</organism>
<dbReference type="EMBL" id="JAERQG010000002">
    <property type="protein sequence ID" value="MBL0765658.1"/>
    <property type="molecule type" value="Genomic_DNA"/>
</dbReference>
<feature type="compositionally biased region" description="Acidic residues" evidence="1">
    <location>
        <begin position="165"/>
        <end position="175"/>
    </location>
</feature>
<feature type="compositionally biased region" description="Basic and acidic residues" evidence="1">
    <location>
        <begin position="117"/>
        <end position="131"/>
    </location>
</feature>